<dbReference type="GeneID" id="103703604"/>
<accession>A0A8B7BSZ1</accession>
<reference evidence="2" key="1">
    <citation type="journal article" date="2019" name="Nat. Commun.">
        <title>Genome-wide association mapping of date palm fruit traits.</title>
        <authorList>
            <person name="Hazzouri K.M."/>
            <person name="Gros-Balthazard M."/>
            <person name="Flowers J.M."/>
            <person name="Copetti D."/>
            <person name="Lemansour A."/>
            <person name="Lebrun M."/>
            <person name="Masmoudi K."/>
            <person name="Ferrand S."/>
            <person name="Dhar M.I."/>
            <person name="Fresquez Z.A."/>
            <person name="Rosas U."/>
            <person name="Zhang J."/>
            <person name="Talag J."/>
            <person name="Lee S."/>
            <person name="Kudrna D."/>
            <person name="Powell R.F."/>
            <person name="Leitch I.J."/>
            <person name="Krueger R.R."/>
            <person name="Wing R.A."/>
            <person name="Amiri K.M.A."/>
            <person name="Purugganan M.D."/>
        </authorList>
    </citation>
    <scope>NUCLEOTIDE SEQUENCE [LARGE SCALE GENOMIC DNA]</scope>
    <source>
        <strain evidence="2">cv. Khalas</strain>
    </source>
</reference>
<feature type="compositionally biased region" description="Basic and acidic residues" evidence="1">
    <location>
        <begin position="34"/>
        <end position="45"/>
    </location>
</feature>
<evidence type="ECO:0000313" key="2">
    <source>
        <dbReference type="Proteomes" id="UP000228380"/>
    </source>
</evidence>
<gene>
    <name evidence="3" type="primary">LOC103703604</name>
</gene>
<keyword evidence="2" id="KW-1185">Reference proteome</keyword>
<sequence>MRCQRHPYENGVGVCAPCLHERLLALLADQPDDPPDHRRNPEPPHRPPPLQFPRSVSPYISHRRSADPAAPSPCHLSHLFHSTPQVGSASAAACGGGCRRRGSGKSSLLASLFGYFRSEKADPDHGFSEAPWSSSWLSIFLHGHRKKKNSRQLAAEEEAARRSCRERDRGLSPDTDCSASGDECATESPGWWRRPTPSPMRRPAAAAAYHHRVGGLAGFAVCLSPLVMASSIHRRSQAAAEVGSSDELRSTPNHPNRRHVSGGATSLGPNRSRKLADFGRFR</sequence>
<name>A0A8B7BSZ1_PHODC</name>
<evidence type="ECO:0000313" key="3">
    <source>
        <dbReference type="RefSeq" id="XP_008784735.2"/>
    </source>
</evidence>
<proteinExistence type="predicted"/>
<feature type="compositionally biased region" description="Low complexity" evidence="1">
    <location>
        <begin position="193"/>
        <end position="203"/>
    </location>
</feature>
<dbReference type="RefSeq" id="XP_008784735.2">
    <property type="nucleotide sequence ID" value="XM_008786513.4"/>
</dbReference>
<evidence type="ECO:0000256" key="1">
    <source>
        <dbReference type="SAM" id="MobiDB-lite"/>
    </source>
</evidence>
<feature type="region of interest" description="Disordered" evidence="1">
    <location>
        <begin position="240"/>
        <end position="282"/>
    </location>
</feature>
<dbReference type="PANTHER" id="PTHR35486:SF1">
    <property type="entry name" value="OS02G0689500 PROTEIN"/>
    <property type="match status" value="1"/>
</dbReference>
<dbReference type="OrthoDB" id="688025at2759"/>
<dbReference type="AlphaFoldDB" id="A0A8B7BSZ1"/>
<feature type="region of interest" description="Disordered" evidence="1">
    <location>
        <begin position="159"/>
        <end position="203"/>
    </location>
</feature>
<dbReference type="Proteomes" id="UP000228380">
    <property type="component" value="Chromosome 2"/>
</dbReference>
<dbReference type="PANTHER" id="PTHR35486">
    <property type="entry name" value="EXPRESSED PROTEIN"/>
    <property type="match status" value="1"/>
</dbReference>
<protein>
    <submittedName>
        <fullName evidence="3">Uncharacterized protein LOC103703604</fullName>
    </submittedName>
</protein>
<organism evidence="2 3">
    <name type="scientific">Phoenix dactylifera</name>
    <name type="common">Date palm</name>
    <dbReference type="NCBI Taxonomy" id="42345"/>
    <lineage>
        <taxon>Eukaryota</taxon>
        <taxon>Viridiplantae</taxon>
        <taxon>Streptophyta</taxon>
        <taxon>Embryophyta</taxon>
        <taxon>Tracheophyta</taxon>
        <taxon>Spermatophyta</taxon>
        <taxon>Magnoliopsida</taxon>
        <taxon>Liliopsida</taxon>
        <taxon>Arecaceae</taxon>
        <taxon>Coryphoideae</taxon>
        <taxon>Phoeniceae</taxon>
        <taxon>Phoenix</taxon>
    </lineage>
</organism>
<feature type="compositionally biased region" description="Basic and acidic residues" evidence="1">
    <location>
        <begin position="159"/>
        <end position="171"/>
    </location>
</feature>
<reference evidence="3" key="2">
    <citation type="submission" date="2025-08" db="UniProtKB">
        <authorList>
            <consortium name="RefSeq"/>
        </authorList>
    </citation>
    <scope>IDENTIFICATION</scope>
    <source>
        <tissue evidence="3">Young leaves</tissue>
    </source>
</reference>
<feature type="region of interest" description="Disordered" evidence="1">
    <location>
        <begin position="29"/>
        <end position="72"/>
    </location>
</feature>
<dbReference type="KEGG" id="pda:103703604"/>